<dbReference type="InterPro" id="IPR036291">
    <property type="entry name" value="NAD(P)-bd_dom_sf"/>
</dbReference>
<protein>
    <recommendedName>
        <fullName evidence="4 5">Pyrroline-5-carboxylate reductase</fullName>
        <shortName evidence="4">P5C reductase</shortName>
        <shortName evidence="4">P5CR</shortName>
        <ecNumber evidence="4 5">1.5.1.2</ecNumber>
    </recommendedName>
    <alternativeName>
        <fullName evidence="4">PCA reductase</fullName>
    </alternativeName>
</protein>
<feature type="binding site" evidence="6">
    <location>
        <begin position="12"/>
        <end position="17"/>
    </location>
    <ligand>
        <name>NADP(+)</name>
        <dbReference type="ChEBI" id="CHEBI:58349"/>
    </ligand>
</feature>
<gene>
    <name evidence="4" type="primary">proC</name>
    <name evidence="9" type="ORF">CHU93_14625</name>
</gene>
<dbReference type="PIRSF" id="PIRSF000193">
    <property type="entry name" value="Pyrrol-5-carb_rd"/>
    <property type="match status" value="1"/>
</dbReference>
<evidence type="ECO:0000256" key="4">
    <source>
        <dbReference type="HAMAP-Rule" id="MF_01925"/>
    </source>
</evidence>
<dbReference type="Gene3D" id="1.10.3730.10">
    <property type="entry name" value="ProC C-terminal domain-like"/>
    <property type="match status" value="1"/>
</dbReference>
<dbReference type="PANTHER" id="PTHR11645">
    <property type="entry name" value="PYRROLINE-5-CARBOXYLATE REDUCTASE"/>
    <property type="match status" value="1"/>
</dbReference>
<dbReference type="RefSeq" id="WP_094474889.1">
    <property type="nucleotide sequence ID" value="NZ_NOXT01000123.1"/>
</dbReference>
<dbReference type="FunFam" id="1.10.3730.10:FF:000001">
    <property type="entry name" value="Pyrroline-5-carboxylate reductase"/>
    <property type="match status" value="1"/>
</dbReference>
<evidence type="ECO:0000256" key="2">
    <source>
        <dbReference type="ARBA" id="ARBA00022857"/>
    </source>
</evidence>
<comment type="pathway">
    <text evidence="4">Amino-acid biosynthesis; L-proline biosynthesis; L-proline from L-glutamate 5-semialdehyde: step 1/1.</text>
</comment>
<comment type="catalytic activity">
    <reaction evidence="4">
        <text>L-proline + NAD(+) = (S)-1-pyrroline-5-carboxylate + NADH + 2 H(+)</text>
        <dbReference type="Rhea" id="RHEA:14105"/>
        <dbReference type="ChEBI" id="CHEBI:15378"/>
        <dbReference type="ChEBI" id="CHEBI:17388"/>
        <dbReference type="ChEBI" id="CHEBI:57540"/>
        <dbReference type="ChEBI" id="CHEBI:57945"/>
        <dbReference type="ChEBI" id="CHEBI:60039"/>
        <dbReference type="EC" id="1.5.1.2"/>
    </reaction>
</comment>
<comment type="subcellular location">
    <subcellularLocation>
        <location evidence="4">Cytoplasm</location>
    </subcellularLocation>
</comment>
<dbReference type="InterPro" id="IPR028939">
    <property type="entry name" value="P5C_Rdtase_cat_N"/>
</dbReference>
<comment type="catalytic activity">
    <reaction evidence="4">
        <text>L-proline + NADP(+) = (S)-1-pyrroline-5-carboxylate + NADPH + 2 H(+)</text>
        <dbReference type="Rhea" id="RHEA:14109"/>
        <dbReference type="ChEBI" id="CHEBI:15378"/>
        <dbReference type="ChEBI" id="CHEBI:17388"/>
        <dbReference type="ChEBI" id="CHEBI:57783"/>
        <dbReference type="ChEBI" id="CHEBI:58349"/>
        <dbReference type="ChEBI" id="CHEBI:60039"/>
        <dbReference type="EC" id="1.5.1.2"/>
    </reaction>
</comment>
<keyword evidence="4" id="KW-0028">Amino-acid biosynthesis</keyword>
<keyword evidence="3 4" id="KW-0560">Oxidoreductase</keyword>
<comment type="function">
    <text evidence="4">Catalyzes the reduction of 1-pyrroline-5-carboxylate (PCA) to L-proline.</text>
</comment>
<reference evidence="9 10" key="1">
    <citation type="submission" date="2017-07" db="EMBL/GenBank/DDBJ databases">
        <title>Sandarakinorhabdus cyanobacteriorum sp. nov., a novel bacterium isolated from cyanobacterial aggregates in a eutrophic lake.</title>
        <authorList>
            <person name="Cai H."/>
        </authorList>
    </citation>
    <scope>NUCLEOTIDE SEQUENCE [LARGE SCALE GENOMIC DNA]</scope>
    <source>
        <strain evidence="9 10">TH057</strain>
    </source>
</reference>
<dbReference type="EMBL" id="NOXT01000123">
    <property type="protein sequence ID" value="OYQ25063.1"/>
    <property type="molecule type" value="Genomic_DNA"/>
</dbReference>
<dbReference type="InterPro" id="IPR008927">
    <property type="entry name" value="6-PGluconate_DH-like_C_sf"/>
</dbReference>
<keyword evidence="4" id="KW-0641">Proline biosynthesis</keyword>
<evidence type="ECO:0000256" key="1">
    <source>
        <dbReference type="ARBA" id="ARBA00005525"/>
    </source>
</evidence>
<dbReference type="InterPro" id="IPR029036">
    <property type="entry name" value="P5CR_dimer"/>
</dbReference>
<dbReference type="OrthoDB" id="9805754at2"/>
<dbReference type="InterPro" id="IPR000304">
    <property type="entry name" value="Pyrroline-COOH_reductase"/>
</dbReference>
<sequence>MTDGAGAPIWLIGCGNMGGALLRRWLDEGLGPVAVIDPAARNLPDGVEALPRPPATGKPDIVVLAVKPQAWAQAVLPLAGRLGPLTLVISVMAGVKTEDLARLFPGAGIVRAMPNTPAAVGQGATALFTRDGDIVQGAAEALFQPVGQTVWLTEEDQFDAVTALSGSGPAYVFHFIEALAAAGEAAGLAPAMAMRLARQTLIGAAALAAQDGASSAATLRERVTSPGGTTAAGLSVLMPALTPLLERVVAAAAARSRELG</sequence>
<evidence type="ECO:0000256" key="3">
    <source>
        <dbReference type="ARBA" id="ARBA00023002"/>
    </source>
</evidence>
<evidence type="ECO:0000256" key="6">
    <source>
        <dbReference type="PIRSR" id="PIRSR000193-1"/>
    </source>
</evidence>
<keyword evidence="2 4" id="KW-0521">NADP</keyword>
<name>A0A255Y7G4_9SPHN</name>
<dbReference type="UniPathway" id="UPA00098">
    <property type="reaction ID" value="UER00361"/>
</dbReference>
<accession>A0A255Y7G4</accession>
<feature type="domain" description="Pyrroline-5-carboxylate reductase dimerisation" evidence="8">
    <location>
        <begin position="155"/>
        <end position="259"/>
    </location>
</feature>
<dbReference type="GO" id="GO:0005737">
    <property type="term" value="C:cytoplasm"/>
    <property type="evidence" value="ECO:0007669"/>
    <property type="project" value="UniProtKB-SubCell"/>
</dbReference>
<dbReference type="HAMAP" id="MF_01925">
    <property type="entry name" value="P5C_reductase"/>
    <property type="match status" value="1"/>
</dbReference>
<dbReference type="PANTHER" id="PTHR11645:SF0">
    <property type="entry name" value="PYRROLINE-5-CARBOXYLATE REDUCTASE 3"/>
    <property type="match status" value="1"/>
</dbReference>
<keyword evidence="10" id="KW-1185">Reference proteome</keyword>
<dbReference type="Pfam" id="PF03807">
    <property type="entry name" value="F420_oxidored"/>
    <property type="match status" value="1"/>
</dbReference>
<dbReference type="Proteomes" id="UP000216991">
    <property type="component" value="Unassembled WGS sequence"/>
</dbReference>
<dbReference type="SUPFAM" id="SSF48179">
    <property type="entry name" value="6-phosphogluconate dehydrogenase C-terminal domain-like"/>
    <property type="match status" value="1"/>
</dbReference>
<organism evidence="9 10">
    <name type="scientific">Sandarakinorhabdus cyanobacteriorum</name>
    <dbReference type="NCBI Taxonomy" id="1981098"/>
    <lineage>
        <taxon>Bacteria</taxon>
        <taxon>Pseudomonadati</taxon>
        <taxon>Pseudomonadota</taxon>
        <taxon>Alphaproteobacteria</taxon>
        <taxon>Sphingomonadales</taxon>
        <taxon>Sphingosinicellaceae</taxon>
        <taxon>Sandarakinorhabdus</taxon>
    </lineage>
</organism>
<feature type="binding site" evidence="6">
    <location>
        <begin position="65"/>
        <end position="68"/>
    </location>
    <ligand>
        <name>NADP(+)</name>
        <dbReference type="ChEBI" id="CHEBI:58349"/>
    </ligand>
</feature>
<dbReference type="GO" id="GO:0004735">
    <property type="term" value="F:pyrroline-5-carboxylate reductase activity"/>
    <property type="evidence" value="ECO:0007669"/>
    <property type="project" value="UniProtKB-UniRule"/>
</dbReference>
<evidence type="ECO:0000313" key="10">
    <source>
        <dbReference type="Proteomes" id="UP000216991"/>
    </source>
</evidence>
<dbReference type="NCBIfam" id="TIGR00112">
    <property type="entry name" value="proC"/>
    <property type="match status" value="1"/>
</dbReference>
<comment type="similarity">
    <text evidence="1 4">Belongs to the pyrroline-5-carboxylate reductase family.</text>
</comment>
<evidence type="ECO:0000259" key="7">
    <source>
        <dbReference type="Pfam" id="PF03807"/>
    </source>
</evidence>
<comment type="caution">
    <text evidence="9">The sequence shown here is derived from an EMBL/GenBank/DDBJ whole genome shotgun (WGS) entry which is preliminary data.</text>
</comment>
<dbReference type="EC" id="1.5.1.2" evidence="4 5"/>
<evidence type="ECO:0000256" key="5">
    <source>
        <dbReference type="NCBIfam" id="TIGR00112"/>
    </source>
</evidence>
<keyword evidence="4" id="KW-0963">Cytoplasm</keyword>
<dbReference type="AlphaFoldDB" id="A0A255Y7G4"/>
<dbReference type="Pfam" id="PF14748">
    <property type="entry name" value="P5CR_dimer"/>
    <property type="match status" value="1"/>
</dbReference>
<feature type="domain" description="Pyrroline-5-carboxylate reductase catalytic N-terminal" evidence="7">
    <location>
        <begin position="9"/>
        <end position="94"/>
    </location>
</feature>
<dbReference type="GO" id="GO:0055129">
    <property type="term" value="P:L-proline biosynthetic process"/>
    <property type="evidence" value="ECO:0007669"/>
    <property type="project" value="UniProtKB-UniRule"/>
</dbReference>
<evidence type="ECO:0000313" key="9">
    <source>
        <dbReference type="EMBL" id="OYQ25063.1"/>
    </source>
</evidence>
<proteinExistence type="inferred from homology"/>
<evidence type="ECO:0000259" key="8">
    <source>
        <dbReference type="Pfam" id="PF14748"/>
    </source>
</evidence>
<dbReference type="SUPFAM" id="SSF51735">
    <property type="entry name" value="NAD(P)-binding Rossmann-fold domains"/>
    <property type="match status" value="1"/>
</dbReference>
<dbReference type="Gene3D" id="3.40.50.720">
    <property type="entry name" value="NAD(P)-binding Rossmann-like Domain"/>
    <property type="match status" value="1"/>
</dbReference>